<dbReference type="EMBL" id="AP022870">
    <property type="protein sequence ID" value="BCB74620.1"/>
    <property type="molecule type" value="Genomic_DNA"/>
</dbReference>
<protein>
    <submittedName>
        <fullName evidence="1">Uncharacterized protein</fullName>
    </submittedName>
</protein>
<organism evidence="1 2">
    <name type="scientific">Phytohabitans flavus</name>
    <dbReference type="NCBI Taxonomy" id="1076124"/>
    <lineage>
        <taxon>Bacteria</taxon>
        <taxon>Bacillati</taxon>
        <taxon>Actinomycetota</taxon>
        <taxon>Actinomycetes</taxon>
        <taxon>Micromonosporales</taxon>
        <taxon>Micromonosporaceae</taxon>
    </lineage>
</organism>
<name>A0A6F8XLC7_9ACTN</name>
<keyword evidence="2" id="KW-1185">Reference proteome</keyword>
<sequence>MTDALSSELGEQDDQQANRNAVAMITLCLDDPDDTEAVAAYLRQVVQERGPMGMLELLPALVWVSANALTIMGEAAGIDPRETLRQVGQYHADDRNYED</sequence>
<dbReference type="AlphaFoldDB" id="A0A6F8XLC7"/>
<proteinExistence type="predicted"/>
<reference evidence="1 2" key="1">
    <citation type="submission" date="2020-03" db="EMBL/GenBank/DDBJ databases">
        <title>Whole genome shotgun sequence of Phytohabitans flavus NBRC 107702.</title>
        <authorList>
            <person name="Komaki H."/>
            <person name="Tamura T."/>
        </authorList>
    </citation>
    <scope>NUCLEOTIDE SEQUENCE [LARGE SCALE GENOMIC DNA]</scope>
    <source>
        <strain evidence="1 2">NBRC 107702</strain>
    </source>
</reference>
<evidence type="ECO:0000313" key="1">
    <source>
        <dbReference type="EMBL" id="BCB74620.1"/>
    </source>
</evidence>
<evidence type="ECO:0000313" key="2">
    <source>
        <dbReference type="Proteomes" id="UP000502508"/>
    </source>
</evidence>
<accession>A0A6F8XLC7</accession>
<dbReference type="KEGG" id="pfla:Pflav_010300"/>
<dbReference type="RefSeq" id="WP_173034057.1">
    <property type="nucleotide sequence ID" value="NZ_AP022870.1"/>
</dbReference>
<gene>
    <name evidence="1" type="ORF">Pflav_010300</name>
</gene>
<reference evidence="1 2" key="2">
    <citation type="submission" date="2020-03" db="EMBL/GenBank/DDBJ databases">
        <authorList>
            <person name="Ichikawa N."/>
            <person name="Kimura A."/>
            <person name="Kitahashi Y."/>
            <person name="Uohara A."/>
        </authorList>
    </citation>
    <scope>NUCLEOTIDE SEQUENCE [LARGE SCALE GENOMIC DNA]</scope>
    <source>
        <strain evidence="1 2">NBRC 107702</strain>
    </source>
</reference>
<dbReference type="Proteomes" id="UP000502508">
    <property type="component" value="Chromosome"/>
</dbReference>